<protein>
    <submittedName>
        <fullName evidence="3">Uncharacterized protein</fullName>
    </submittedName>
</protein>
<keyword evidence="4" id="KW-1185">Reference proteome</keyword>
<dbReference type="EMBL" id="CP046457">
    <property type="protein sequence ID" value="QGT99763.1"/>
    <property type="molecule type" value="Genomic_DNA"/>
</dbReference>
<evidence type="ECO:0000256" key="1">
    <source>
        <dbReference type="SAM" id="Coils"/>
    </source>
</evidence>
<name>A0A6I6DHK5_9FIRM</name>
<accession>A0A6I6DHK5</accession>
<keyword evidence="2" id="KW-0472">Membrane</keyword>
<gene>
    <name evidence="3" type="ORF">SYNTR_1170</name>
</gene>
<organism evidence="3 4">
    <name type="scientific">Candidatus Syntrophocurvum alkaliphilum</name>
    <dbReference type="NCBI Taxonomy" id="2293317"/>
    <lineage>
        <taxon>Bacteria</taxon>
        <taxon>Bacillati</taxon>
        <taxon>Bacillota</taxon>
        <taxon>Clostridia</taxon>
        <taxon>Eubacteriales</taxon>
        <taxon>Syntrophomonadaceae</taxon>
        <taxon>Candidatus Syntrophocurvum</taxon>
    </lineage>
</organism>
<keyword evidence="2" id="KW-1133">Transmembrane helix</keyword>
<dbReference type="RefSeq" id="WP_156203625.1">
    <property type="nucleotide sequence ID" value="NZ_CP046457.1"/>
</dbReference>
<feature type="transmembrane region" description="Helical" evidence="2">
    <location>
        <begin position="21"/>
        <end position="42"/>
    </location>
</feature>
<dbReference type="AlphaFoldDB" id="A0A6I6DHK5"/>
<keyword evidence="2" id="KW-0812">Transmembrane</keyword>
<dbReference type="Proteomes" id="UP000426444">
    <property type="component" value="Chromosome"/>
</dbReference>
<dbReference type="OrthoDB" id="2927821at2"/>
<evidence type="ECO:0000313" key="3">
    <source>
        <dbReference type="EMBL" id="QGT99763.1"/>
    </source>
</evidence>
<evidence type="ECO:0000313" key="4">
    <source>
        <dbReference type="Proteomes" id="UP000426444"/>
    </source>
</evidence>
<reference evidence="4" key="1">
    <citation type="journal article" date="2019" name="Microbiology">
        <title>Complete Genome Sequence of an Uncultured Bacterium of the Candidate Phylum Bipolaricaulota.</title>
        <authorList>
            <person name="Kadnikov V.V."/>
            <person name="Mardanov A.V."/>
            <person name="Beletsky A.V."/>
            <person name="Frank Y.A."/>
            <person name="Karnachuk O.V."/>
            <person name="Ravin N.V."/>
        </authorList>
    </citation>
    <scope>NUCLEOTIDE SEQUENCE [LARGE SCALE GENOMIC DNA]</scope>
</reference>
<dbReference type="KEGG" id="salq:SYNTR_1170"/>
<feature type="coiled-coil region" evidence="1">
    <location>
        <begin position="83"/>
        <end position="145"/>
    </location>
</feature>
<proteinExistence type="predicted"/>
<evidence type="ECO:0000256" key="2">
    <source>
        <dbReference type="SAM" id="Phobius"/>
    </source>
</evidence>
<sequence length="149" mass="17813">MDEREMGREQNRVMESNKQRTIIYIVLILFTWAGLFYGGYYFTSNYLQQTHPVVASQIEEIKHENQLIEQNITETMQFFYDEINKSNEEIIEIRNEIAMIQEMLEITGETMDGTDETRHSLQDQMIELERQLTTFEEQLEKLEEAVRAF</sequence>
<keyword evidence="1" id="KW-0175">Coiled coil</keyword>